<evidence type="ECO:0000313" key="2">
    <source>
        <dbReference type="Proteomes" id="UP000800235"/>
    </source>
</evidence>
<protein>
    <submittedName>
        <fullName evidence="1">Uncharacterized protein</fullName>
    </submittedName>
</protein>
<comment type="caution">
    <text evidence="1">The sequence shown here is derived from an EMBL/GenBank/DDBJ whole genome shotgun (WGS) entry which is preliminary data.</text>
</comment>
<proteinExistence type="predicted"/>
<sequence>MAVKAIAPFEASFVVGQYLLAACFAKPTVCMSTSFHIYISQFLSQFQKFELLILFFPDFSRLTCCCQCHIHAMLKLPRLTFSFTLNNHFTRQVIDHHSPSDIARQDQLPTRHLLVLLWPF</sequence>
<reference evidence="1" key="1">
    <citation type="journal article" date="2020" name="Stud. Mycol.">
        <title>101 Dothideomycetes genomes: a test case for predicting lifestyles and emergence of pathogens.</title>
        <authorList>
            <person name="Haridas S."/>
            <person name="Albert R."/>
            <person name="Binder M."/>
            <person name="Bloem J."/>
            <person name="Labutti K."/>
            <person name="Salamov A."/>
            <person name="Andreopoulos B."/>
            <person name="Baker S."/>
            <person name="Barry K."/>
            <person name="Bills G."/>
            <person name="Bluhm B."/>
            <person name="Cannon C."/>
            <person name="Castanera R."/>
            <person name="Culley D."/>
            <person name="Daum C."/>
            <person name="Ezra D."/>
            <person name="Gonzalez J."/>
            <person name="Henrissat B."/>
            <person name="Kuo A."/>
            <person name="Liang C."/>
            <person name="Lipzen A."/>
            <person name="Lutzoni F."/>
            <person name="Magnuson J."/>
            <person name="Mondo S."/>
            <person name="Nolan M."/>
            <person name="Ohm R."/>
            <person name="Pangilinan J."/>
            <person name="Park H.-J."/>
            <person name="Ramirez L."/>
            <person name="Alfaro M."/>
            <person name="Sun H."/>
            <person name="Tritt A."/>
            <person name="Yoshinaga Y."/>
            <person name="Zwiers L.-H."/>
            <person name="Turgeon B."/>
            <person name="Goodwin S."/>
            <person name="Spatafora J."/>
            <person name="Crous P."/>
            <person name="Grigoriev I."/>
        </authorList>
    </citation>
    <scope>NUCLEOTIDE SEQUENCE</scope>
    <source>
        <strain evidence="1">CBS 130266</strain>
    </source>
</reference>
<dbReference type="AlphaFoldDB" id="A0A9P4NN18"/>
<evidence type="ECO:0000313" key="1">
    <source>
        <dbReference type="EMBL" id="KAF2427798.1"/>
    </source>
</evidence>
<organism evidence="1 2">
    <name type="scientific">Tothia fuscella</name>
    <dbReference type="NCBI Taxonomy" id="1048955"/>
    <lineage>
        <taxon>Eukaryota</taxon>
        <taxon>Fungi</taxon>
        <taxon>Dikarya</taxon>
        <taxon>Ascomycota</taxon>
        <taxon>Pezizomycotina</taxon>
        <taxon>Dothideomycetes</taxon>
        <taxon>Pleosporomycetidae</taxon>
        <taxon>Venturiales</taxon>
        <taxon>Cylindrosympodiaceae</taxon>
        <taxon>Tothia</taxon>
    </lineage>
</organism>
<name>A0A9P4NN18_9PEZI</name>
<accession>A0A9P4NN18</accession>
<dbReference type="PROSITE" id="PS51257">
    <property type="entry name" value="PROKAR_LIPOPROTEIN"/>
    <property type="match status" value="1"/>
</dbReference>
<gene>
    <name evidence="1" type="ORF">EJ08DRAFT_332375</name>
</gene>
<dbReference type="EMBL" id="MU007057">
    <property type="protein sequence ID" value="KAF2427798.1"/>
    <property type="molecule type" value="Genomic_DNA"/>
</dbReference>
<keyword evidence="2" id="KW-1185">Reference proteome</keyword>
<dbReference type="Proteomes" id="UP000800235">
    <property type="component" value="Unassembled WGS sequence"/>
</dbReference>